<accession>A0A450SDP2</accession>
<reference evidence="2" key="1">
    <citation type="submission" date="2019-02" db="EMBL/GenBank/DDBJ databases">
        <authorList>
            <person name="Gruber-Vodicka R. H."/>
            <person name="Seah K. B. B."/>
        </authorList>
    </citation>
    <scope>NUCLEOTIDE SEQUENCE</scope>
    <source>
        <strain evidence="2">BECK_DK161</strain>
    </source>
</reference>
<evidence type="ECO:0000313" key="2">
    <source>
        <dbReference type="EMBL" id="VFJ50660.1"/>
    </source>
</evidence>
<organism evidence="2">
    <name type="scientific">Candidatus Kentrum sp. DK</name>
    <dbReference type="NCBI Taxonomy" id="2126562"/>
    <lineage>
        <taxon>Bacteria</taxon>
        <taxon>Pseudomonadati</taxon>
        <taxon>Pseudomonadota</taxon>
        <taxon>Gammaproteobacteria</taxon>
        <taxon>Candidatus Kentrum</taxon>
    </lineage>
</organism>
<sequence>MGNRSALAAIFMRGGTLPSPLALDPEEQRGIESIGGGIADVKQSLNALDGSLVLKIIEDGEHKWRFKHPTVRDAFAEIVASDIELLDIYLRGSSIDRLMGEVSCGDLGIEGVKVIIPINRYEMVIERFETLDLNRQGTRRRFCWFLSWRCDRDFLASYLERHPSFINGLQVGYYLYAVVDVDVIVRLHQFGLLPEEKRRSVIVSIMALAVRTPDAGFLNGKYRALFTDGELDQALASVRNELLPELENTIDDWRCNYGDDDPEDHFQPLIEALKSYRNEFSTEPDSIQYITEALEQIEAIIDELRSEYGSRRDSDFYDDTDRTSIPSASSMRSVFDDVDQ</sequence>
<dbReference type="AlphaFoldDB" id="A0A450SDP2"/>
<name>A0A450SDP2_9GAMM</name>
<feature type="compositionally biased region" description="Polar residues" evidence="1">
    <location>
        <begin position="323"/>
        <end position="332"/>
    </location>
</feature>
<evidence type="ECO:0000256" key="1">
    <source>
        <dbReference type="SAM" id="MobiDB-lite"/>
    </source>
</evidence>
<feature type="region of interest" description="Disordered" evidence="1">
    <location>
        <begin position="312"/>
        <end position="340"/>
    </location>
</feature>
<proteinExistence type="predicted"/>
<protein>
    <submittedName>
        <fullName evidence="2">Uncharacterized protein</fullName>
    </submittedName>
</protein>
<feature type="compositionally biased region" description="Basic and acidic residues" evidence="1">
    <location>
        <begin position="312"/>
        <end position="322"/>
    </location>
</feature>
<dbReference type="EMBL" id="CAADEY010000029">
    <property type="protein sequence ID" value="VFJ50660.1"/>
    <property type="molecule type" value="Genomic_DNA"/>
</dbReference>
<gene>
    <name evidence="2" type="ORF">BECKDK2373C_GA0170839_102936</name>
</gene>